<gene>
    <name evidence="1" type="ORF">METZ01_LOCUS190794</name>
</gene>
<dbReference type="AlphaFoldDB" id="A0A382DHG9"/>
<organism evidence="1">
    <name type="scientific">marine metagenome</name>
    <dbReference type="NCBI Taxonomy" id="408172"/>
    <lineage>
        <taxon>unclassified sequences</taxon>
        <taxon>metagenomes</taxon>
        <taxon>ecological metagenomes</taxon>
    </lineage>
</organism>
<sequence>AQEQVLIFQDTFEVSETETTDLGFENDERQSGALGATTYSDSSEDLTVLNSEWAPGKLSLFPEPGSDWISVSPDHNFAFGSPFTIEFEVDAGVDDEDNASGDWAAVVFGATSKNSWVISADGFGILFRNNGDIQVFDGGASIYGGNGGFADGIPKDDLEVRIEVEVGSFDGASPATIRVFINGEAAVIAAGGATEYVKAAGFRANFITLLGGAFGGNMWQHTFDNLKVSAAPAIAVSPTRFNAIVGDTTDDVTVSVPKSLIEAGVVEVTAQSLTPEIVGIEGAGDDGKLVLSFADANQADGTFKINVVGGGVGRVQLSSEQAGFQARSITVMAASGFGVEEVVFLDTFETSFEDWDINYENDEGRQTGTAGVLDYVESEASAAGGAADEFTVVNPDWAEGKLYIVEQNVSPDYNFIDGPEFEISFKVHPGSNNDFYDSPDWAAVVFGATEKNKFVNASDGFGILFRNDGRVQVFDGTAAIYGSPEIGTLPEGELDVRITSSSINFAGAPATVRMWINGEESPLTGSSMEYTKQGGFHANNISLLGYGTDLEHTFDDFEVVAHACVSATVVNADLGPGDDATQITVKVPVGLIENGDAVVT</sequence>
<proteinExistence type="predicted"/>
<feature type="non-terminal residue" evidence="1">
    <location>
        <position position="1"/>
    </location>
</feature>
<evidence type="ECO:0000313" key="1">
    <source>
        <dbReference type="EMBL" id="SVB37940.1"/>
    </source>
</evidence>
<dbReference type="EMBL" id="UINC01039449">
    <property type="protein sequence ID" value="SVB37940.1"/>
    <property type="molecule type" value="Genomic_DNA"/>
</dbReference>
<reference evidence="1" key="1">
    <citation type="submission" date="2018-05" db="EMBL/GenBank/DDBJ databases">
        <authorList>
            <person name="Lanie J.A."/>
            <person name="Ng W.-L."/>
            <person name="Kazmierczak K.M."/>
            <person name="Andrzejewski T.M."/>
            <person name="Davidsen T.M."/>
            <person name="Wayne K.J."/>
            <person name="Tettelin H."/>
            <person name="Glass J.I."/>
            <person name="Rusch D."/>
            <person name="Podicherti R."/>
            <person name="Tsui H.-C.T."/>
            <person name="Winkler M.E."/>
        </authorList>
    </citation>
    <scope>NUCLEOTIDE SEQUENCE</scope>
</reference>
<name>A0A382DHG9_9ZZZZ</name>
<accession>A0A382DHG9</accession>
<feature type="non-terminal residue" evidence="1">
    <location>
        <position position="600"/>
    </location>
</feature>
<protein>
    <submittedName>
        <fullName evidence="1">Uncharacterized protein</fullName>
    </submittedName>
</protein>